<name>A0A2A2D1S6_9ACTN</name>
<proteinExistence type="predicted"/>
<protein>
    <recommendedName>
        <fullName evidence="2">SCO6045-like C-terminal domain-containing protein</fullName>
    </recommendedName>
</protein>
<feature type="region of interest" description="Disordered" evidence="1">
    <location>
        <begin position="1"/>
        <end position="73"/>
    </location>
</feature>
<feature type="compositionally biased region" description="Low complexity" evidence="1">
    <location>
        <begin position="57"/>
        <end position="72"/>
    </location>
</feature>
<evidence type="ECO:0000256" key="1">
    <source>
        <dbReference type="SAM" id="MobiDB-lite"/>
    </source>
</evidence>
<evidence type="ECO:0000313" key="3">
    <source>
        <dbReference type="EMBL" id="PAU46428.1"/>
    </source>
</evidence>
<dbReference type="EMBL" id="NSJV01000455">
    <property type="protein sequence ID" value="PAU46428.1"/>
    <property type="molecule type" value="Genomic_DNA"/>
</dbReference>
<dbReference type="AlphaFoldDB" id="A0A2A2D1S6"/>
<gene>
    <name evidence="3" type="ORF">CK936_24085</name>
</gene>
<comment type="caution">
    <text evidence="3">The sequence shown here is derived from an EMBL/GenBank/DDBJ whole genome shotgun (WGS) entry which is preliminary data.</text>
</comment>
<keyword evidence="4" id="KW-1185">Reference proteome</keyword>
<organism evidence="3 4">
    <name type="scientific">Streptomyces albireticuli</name>
    <dbReference type="NCBI Taxonomy" id="1940"/>
    <lineage>
        <taxon>Bacteria</taxon>
        <taxon>Bacillati</taxon>
        <taxon>Actinomycetota</taxon>
        <taxon>Actinomycetes</taxon>
        <taxon>Kitasatosporales</taxon>
        <taxon>Streptomycetaceae</taxon>
        <taxon>Streptomyces</taxon>
    </lineage>
</organism>
<dbReference type="Proteomes" id="UP000218944">
    <property type="component" value="Unassembled WGS sequence"/>
</dbReference>
<feature type="domain" description="SCO6045-like C-terminal" evidence="2">
    <location>
        <begin position="80"/>
        <end position="163"/>
    </location>
</feature>
<accession>A0A2A2D1S6</accession>
<reference evidence="3 4" key="1">
    <citation type="submission" date="2017-08" db="EMBL/GenBank/DDBJ databases">
        <title>Genome sequence of Streptomyces albireticuli NRRL B-1670.</title>
        <authorList>
            <person name="Graham D.E."/>
            <person name="Mahan K.M."/>
            <person name="Klingeman D.M."/>
            <person name="Hettich R.L."/>
            <person name="Parry R.J."/>
            <person name="Spain J.C."/>
        </authorList>
    </citation>
    <scope>NUCLEOTIDE SEQUENCE [LARGE SCALE GENOMIC DNA]</scope>
    <source>
        <strain evidence="3 4">NRRL B-1670</strain>
    </source>
</reference>
<evidence type="ECO:0000259" key="2">
    <source>
        <dbReference type="Pfam" id="PF26136"/>
    </source>
</evidence>
<sequence>MPVSDVPLPDGPMSDGPMSDGPMSDVAVPDGRLPDAPVPDVPVPDAPVRGVARTTGAPRPAAGDSAAAPDPDAAARERLAHAQLALLSTLVAGGPEPEGFDPVRLEVQRRALLGKRAHVVAKVAPELRDILGPRFHELFLGYARERPMTDGYHRDALDFARGVLRTGALEADPERHRRLTDWEAERTAHTACTACTARSGSAGRPPLLSRLAAALGSRRAERRRKGN</sequence>
<dbReference type="Pfam" id="PF26136">
    <property type="entry name" value="SCO6045_C"/>
    <property type="match status" value="1"/>
</dbReference>
<evidence type="ECO:0000313" key="4">
    <source>
        <dbReference type="Proteomes" id="UP000218944"/>
    </source>
</evidence>
<dbReference type="InterPro" id="IPR058711">
    <property type="entry name" value="SCO6045-like_C"/>
</dbReference>
<feature type="compositionally biased region" description="Pro residues" evidence="1">
    <location>
        <begin position="36"/>
        <end position="45"/>
    </location>
</feature>